<evidence type="ECO:0000256" key="6">
    <source>
        <dbReference type="ARBA" id="ARBA00034115"/>
    </source>
</evidence>
<dbReference type="GO" id="GO:0004586">
    <property type="term" value="F:ornithine decarboxylase activity"/>
    <property type="evidence" value="ECO:0007669"/>
    <property type="project" value="UniProtKB-EC"/>
</dbReference>
<reference evidence="13 14" key="1">
    <citation type="submission" date="2020-08" db="EMBL/GenBank/DDBJ databases">
        <title>Sequencing the genomes of 1000 actinobacteria strains.</title>
        <authorList>
            <person name="Klenk H.-P."/>
        </authorList>
    </citation>
    <scope>NUCLEOTIDE SEQUENCE [LARGE SCALE GENOMIC DNA]</scope>
    <source>
        <strain evidence="13 14">DSM 45809</strain>
    </source>
</reference>
<evidence type="ECO:0000256" key="9">
    <source>
        <dbReference type="PIRSR" id="PIRSR600183-50"/>
    </source>
</evidence>
<comment type="similarity">
    <text evidence="2 10">Belongs to the Orn/Lys/Arg decarboxylase class-II family.</text>
</comment>
<evidence type="ECO:0000313" key="14">
    <source>
        <dbReference type="Proteomes" id="UP000546162"/>
    </source>
</evidence>
<evidence type="ECO:0000256" key="1">
    <source>
        <dbReference type="ARBA" id="ARBA00001933"/>
    </source>
</evidence>
<protein>
    <recommendedName>
        <fullName evidence="7">ornithine decarboxylase</fullName>
        <ecNumber evidence="7">4.1.1.17</ecNumber>
    </recommendedName>
</protein>
<dbReference type="Pfam" id="PF02784">
    <property type="entry name" value="Orn_Arg_deC_N"/>
    <property type="match status" value="1"/>
</dbReference>
<dbReference type="GO" id="GO:0033387">
    <property type="term" value="P:putrescine biosynthetic process from arginine, via ornithine"/>
    <property type="evidence" value="ECO:0007669"/>
    <property type="project" value="TreeGrafter"/>
</dbReference>
<dbReference type="RefSeq" id="WP_203759029.1">
    <property type="nucleotide sequence ID" value="NZ_BOMR01000071.1"/>
</dbReference>
<organism evidence="13 14">
    <name type="scientific">Actinoplanes octamycinicus</name>
    <dbReference type="NCBI Taxonomy" id="135948"/>
    <lineage>
        <taxon>Bacteria</taxon>
        <taxon>Bacillati</taxon>
        <taxon>Actinomycetota</taxon>
        <taxon>Actinomycetes</taxon>
        <taxon>Micromonosporales</taxon>
        <taxon>Micromonosporaceae</taxon>
        <taxon>Actinoplanes</taxon>
    </lineage>
</organism>
<dbReference type="PRINTS" id="PR01179">
    <property type="entry name" value="ODADCRBXLASE"/>
</dbReference>
<dbReference type="PANTHER" id="PTHR11482">
    <property type="entry name" value="ARGININE/DIAMINOPIMELATE/ORNITHINE DECARBOXYLASE"/>
    <property type="match status" value="1"/>
</dbReference>
<feature type="domain" description="Orn/DAP/Arg decarboxylase 2 C-terminal" evidence="11">
    <location>
        <begin position="289"/>
        <end position="361"/>
    </location>
</feature>
<dbReference type="SUPFAM" id="SSF51419">
    <property type="entry name" value="PLP-binding barrel"/>
    <property type="match status" value="1"/>
</dbReference>
<comment type="cofactor">
    <cofactor evidence="1 9">
        <name>pyridoxal 5'-phosphate</name>
        <dbReference type="ChEBI" id="CHEBI:597326"/>
    </cofactor>
</comment>
<dbReference type="PANTHER" id="PTHR11482:SF6">
    <property type="entry name" value="ORNITHINE DECARBOXYLASE 1-RELATED"/>
    <property type="match status" value="1"/>
</dbReference>
<dbReference type="Gene3D" id="2.40.37.10">
    <property type="entry name" value="Lyase, Ornithine Decarboxylase, Chain A, domain 1"/>
    <property type="match status" value="1"/>
</dbReference>
<dbReference type="EC" id="4.1.1.17" evidence="7"/>
<evidence type="ECO:0000256" key="4">
    <source>
        <dbReference type="ARBA" id="ARBA00022898"/>
    </source>
</evidence>
<evidence type="ECO:0000256" key="5">
    <source>
        <dbReference type="ARBA" id="ARBA00023239"/>
    </source>
</evidence>
<dbReference type="InterPro" id="IPR022644">
    <property type="entry name" value="De-COase2_N"/>
</dbReference>
<evidence type="ECO:0000256" key="10">
    <source>
        <dbReference type="RuleBase" id="RU003737"/>
    </source>
</evidence>
<dbReference type="Proteomes" id="UP000546162">
    <property type="component" value="Unassembled WGS sequence"/>
</dbReference>
<dbReference type="Gene3D" id="3.20.20.10">
    <property type="entry name" value="Alanine racemase"/>
    <property type="match status" value="1"/>
</dbReference>
<dbReference type="InterPro" id="IPR022643">
    <property type="entry name" value="De-COase2_C"/>
</dbReference>
<evidence type="ECO:0000256" key="3">
    <source>
        <dbReference type="ARBA" id="ARBA00022793"/>
    </source>
</evidence>
<comment type="caution">
    <text evidence="13">The sequence shown here is derived from an EMBL/GenBank/DDBJ whole genome shotgun (WGS) entry which is preliminary data.</text>
</comment>
<dbReference type="PRINTS" id="PR01182">
    <property type="entry name" value="ORNDCRBXLASE"/>
</dbReference>
<keyword evidence="14" id="KW-1185">Reference proteome</keyword>
<keyword evidence="5 13" id="KW-0456">Lyase</keyword>
<dbReference type="GO" id="GO:0005737">
    <property type="term" value="C:cytoplasm"/>
    <property type="evidence" value="ECO:0007669"/>
    <property type="project" value="TreeGrafter"/>
</dbReference>
<evidence type="ECO:0000259" key="12">
    <source>
        <dbReference type="Pfam" id="PF02784"/>
    </source>
</evidence>
<keyword evidence="3" id="KW-0210">Decarboxylase</keyword>
<name>A0A7W7H4P7_9ACTN</name>
<feature type="active site" description="Proton donor" evidence="9">
    <location>
        <position position="333"/>
    </location>
</feature>
<dbReference type="InterPro" id="IPR022653">
    <property type="entry name" value="De-COase2_pyr-phos_BS"/>
</dbReference>
<evidence type="ECO:0000259" key="11">
    <source>
        <dbReference type="Pfam" id="PF00278"/>
    </source>
</evidence>
<proteinExistence type="inferred from homology"/>
<sequence length="398" mass="42463">MRDSMTLRTALAGATEDQLLLDLAGIENRYHALTRELPGLRVRFAVKACPADEVLAVLAANGAGFDAASPGEIGQALRTGVGPDRIHYGNTIKSDHDIAAAYRLGIRDFATDTVADVRAIAAHAPGSRVFCRLATSGAGALWGLSDKFGCTTGEAVTALCAAADHGLVPAGLSLHVGSQQTGTRAWRAAFATLTTTIRALDRRGIHLDHVNLGGGLPAEGYLDRRGRPRVAHTGAMLAAITAGMRRLREIAPAPLELVMEPGRHLVADHGAIRAHVVRLTSRRHRDGSRRQWLFLSCGRFNGLYETDQLRYRLEFPDHGGERLTPAVIAGPTCDSDDVLAVDHPVPSGLRSGDPVWIFSTGAYSLSYATRGFNGFDALPHRALGDDLAPAGRERMPTA</sequence>
<dbReference type="FunFam" id="3.20.20.10:FF:000008">
    <property type="entry name" value="Ornithine decarboxylase"/>
    <property type="match status" value="1"/>
</dbReference>
<evidence type="ECO:0000256" key="7">
    <source>
        <dbReference type="ARBA" id="ARBA00034138"/>
    </source>
</evidence>
<dbReference type="Pfam" id="PF00278">
    <property type="entry name" value="Orn_DAP_Arg_deC"/>
    <property type="match status" value="1"/>
</dbReference>
<evidence type="ECO:0000256" key="2">
    <source>
        <dbReference type="ARBA" id="ARBA00008872"/>
    </source>
</evidence>
<dbReference type="InterPro" id="IPR000183">
    <property type="entry name" value="Orn/DAP/Arg_de-COase"/>
</dbReference>
<evidence type="ECO:0000256" key="8">
    <source>
        <dbReference type="ARBA" id="ARBA00049127"/>
    </source>
</evidence>
<evidence type="ECO:0000313" key="13">
    <source>
        <dbReference type="EMBL" id="MBB4743953.1"/>
    </source>
</evidence>
<accession>A0A7W7H4P7</accession>
<dbReference type="InterPro" id="IPR029066">
    <property type="entry name" value="PLP-binding_barrel"/>
</dbReference>
<comment type="pathway">
    <text evidence="6">Amine and polyamine biosynthesis; putrescine biosynthesis via L-ornithine pathway; putrescine from L-ornithine: step 1/1.</text>
</comment>
<dbReference type="SUPFAM" id="SSF50621">
    <property type="entry name" value="Alanine racemase C-terminal domain-like"/>
    <property type="match status" value="1"/>
</dbReference>
<gene>
    <name evidence="13" type="ORF">BJY16_007412</name>
</gene>
<dbReference type="InterPro" id="IPR009006">
    <property type="entry name" value="Ala_racemase/Decarboxylase_C"/>
</dbReference>
<feature type="domain" description="Orn/DAP/Arg decarboxylase 2 N-terminal" evidence="12">
    <location>
        <begin position="24"/>
        <end position="267"/>
    </location>
</feature>
<dbReference type="CDD" id="cd00622">
    <property type="entry name" value="PLPDE_III_ODC"/>
    <property type="match status" value="1"/>
</dbReference>
<dbReference type="PROSITE" id="PS00878">
    <property type="entry name" value="ODR_DC_2_1"/>
    <property type="match status" value="1"/>
</dbReference>
<feature type="modified residue" description="N6-(pyridoxal phosphate)lysine" evidence="9">
    <location>
        <position position="47"/>
    </location>
</feature>
<dbReference type="AlphaFoldDB" id="A0A7W7H4P7"/>
<dbReference type="InterPro" id="IPR002433">
    <property type="entry name" value="Orn_de-COase"/>
</dbReference>
<dbReference type="EMBL" id="JACHNB010000001">
    <property type="protein sequence ID" value="MBB4743953.1"/>
    <property type="molecule type" value="Genomic_DNA"/>
</dbReference>
<comment type="catalytic activity">
    <reaction evidence="8">
        <text>L-ornithine + H(+) = putrescine + CO2</text>
        <dbReference type="Rhea" id="RHEA:22964"/>
        <dbReference type="ChEBI" id="CHEBI:15378"/>
        <dbReference type="ChEBI" id="CHEBI:16526"/>
        <dbReference type="ChEBI" id="CHEBI:46911"/>
        <dbReference type="ChEBI" id="CHEBI:326268"/>
        <dbReference type="EC" id="4.1.1.17"/>
    </reaction>
</comment>
<keyword evidence="4 9" id="KW-0663">Pyridoxal phosphate</keyword>